<evidence type="ECO:0000313" key="4">
    <source>
        <dbReference type="Proteomes" id="UP000005019"/>
    </source>
</evidence>
<evidence type="ECO:0000256" key="1">
    <source>
        <dbReference type="SAM" id="MobiDB-lite"/>
    </source>
</evidence>
<feature type="domain" description="SPOR" evidence="2">
    <location>
        <begin position="109"/>
        <end position="187"/>
    </location>
</feature>
<name>F5R7I1_METUF</name>
<dbReference type="InterPro" id="IPR007730">
    <property type="entry name" value="SPOR-like_dom"/>
</dbReference>
<reference evidence="3 4" key="1">
    <citation type="journal article" date="2011" name="J. Bacteriol.">
        <title>Genome sequence of Methyloversatilis universalis FAM5T, a methylotrophic representative of the order Rhodocyclales.</title>
        <authorList>
            <person name="Kittichotirat W."/>
            <person name="Good N.M."/>
            <person name="Hall R."/>
            <person name="Bringel F."/>
            <person name="Lajus A."/>
            <person name="Medigue C."/>
            <person name="Smalley N.E."/>
            <person name="Beck D."/>
            <person name="Bumgarner R."/>
            <person name="Vuilleumier S."/>
            <person name="Kalyuzhnaya M.G."/>
        </authorList>
    </citation>
    <scope>NUCLEOTIDE SEQUENCE [LARGE SCALE GENOMIC DNA]</scope>
    <source>
        <strain evidence="4">ATCC BAA-1314 / JCM 13912 / FAM5</strain>
    </source>
</reference>
<feature type="compositionally biased region" description="Polar residues" evidence="1">
    <location>
        <begin position="102"/>
        <end position="114"/>
    </location>
</feature>
<keyword evidence="4" id="KW-1185">Reference proteome</keyword>
<dbReference type="eggNOG" id="ENOG503300Q">
    <property type="taxonomic scope" value="Bacteria"/>
</dbReference>
<dbReference type="OrthoDB" id="5298866at2"/>
<evidence type="ECO:0000313" key="3">
    <source>
        <dbReference type="EMBL" id="EGK73460.1"/>
    </source>
</evidence>
<dbReference type="Proteomes" id="UP000005019">
    <property type="component" value="Unassembled WGS sequence"/>
</dbReference>
<comment type="caution">
    <text evidence="3">The sequence shown here is derived from an EMBL/GenBank/DDBJ whole genome shotgun (WGS) entry which is preliminary data.</text>
</comment>
<feature type="region of interest" description="Disordered" evidence="1">
    <location>
        <begin position="91"/>
        <end position="114"/>
    </location>
</feature>
<dbReference type="STRING" id="1000565.METUNv1_00087"/>
<accession>F5R7I1</accession>
<dbReference type="RefSeq" id="WP_008057718.1">
    <property type="nucleotide sequence ID" value="NZ_AFHG01000028.1"/>
</dbReference>
<evidence type="ECO:0000259" key="2">
    <source>
        <dbReference type="PROSITE" id="PS51724"/>
    </source>
</evidence>
<dbReference type="EMBL" id="AFHG01000028">
    <property type="protein sequence ID" value="EGK73460.1"/>
    <property type="molecule type" value="Genomic_DNA"/>
</dbReference>
<protein>
    <recommendedName>
        <fullName evidence="2">SPOR domain-containing protein</fullName>
    </recommendedName>
</protein>
<sequence length="225" mass="24201">MRLVFLLLLLLNIALWPLTAGLVHFGGGQTEPFRLTSQIEPERLRIVPEDGAAATAPARTTEAVAAEDERDPQAPACRMLTGLTREQADALAARARDRQPPVQLSESEQPGSSSWWVHIPDLQTRPLAERKQAELKALGVREMALMPDADGQKFAISLGLFKTEASARELLSRLSGQGVRSARIVEREAKATRLRVELRGAAADVEAVVADAGGVPDGVDAADCP</sequence>
<proteinExistence type="predicted"/>
<gene>
    <name evidence="3" type="ORF">METUNv1_00087</name>
</gene>
<dbReference type="AlphaFoldDB" id="F5R7I1"/>
<organism evidence="3 4">
    <name type="scientific">Methyloversatilis universalis (strain ATCC BAA-1314 / DSM 25237 / JCM 13912 / CCUG 52030 / FAM5)</name>
    <dbReference type="NCBI Taxonomy" id="1000565"/>
    <lineage>
        <taxon>Bacteria</taxon>
        <taxon>Pseudomonadati</taxon>
        <taxon>Pseudomonadota</taxon>
        <taxon>Betaproteobacteria</taxon>
        <taxon>Nitrosomonadales</taxon>
        <taxon>Sterolibacteriaceae</taxon>
        <taxon>Methyloversatilis</taxon>
    </lineage>
</organism>
<dbReference type="PROSITE" id="PS51724">
    <property type="entry name" value="SPOR"/>
    <property type="match status" value="1"/>
</dbReference>
<dbReference type="GO" id="GO:0042834">
    <property type="term" value="F:peptidoglycan binding"/>
    <property type="evidence" value="ECO:0007669"/>
    <property type="project" value="InterPro"/>
</dbReference>